<dbReference type="GO" id="GO:0005739">
    <property type="term" value="C:mitochondrion"/>
    <property type="evidence" value="ECO:0007669"/>
    <property type="project" value="TreeGrafter"/>
</dbReference>
<dbReference type="PANTHER" id="PTHR45890:SF1">
    <property type="entry name" value="AARF DOMAIN CONTAINING KINASE 2"/>
    <property type="match status" value="1"/>
</dbReference>
<name>A0AAV2IFY3_LYMST</name>
<comment type="caution">
    <text evidence="1">The sequence shown here is derived from an EMBL/GenBank/DDBJ whole genome shotgun (WGS) entry which is preliminary data.</text>
</comment>
<organism evidence="1 2">
    <name type="scientific">Lymnaea stagnalis</name>
    <name type="common">Great pond snail</name>
    <name type="synonym">Helix stagnalis</name>
    <dbReference type="NCBI Taxonomy" id="6523"/>
    <lineage>
        <taxon>Eukaryota</taxon>
        <taxon>Metazoa</taxon>
        <taxon>Spiralia</taxon>
        <taxon>Lophotrochozoa</taxon>
        <taxon>Mollusca</taxon>
        <taxon>Gastropoda</taxon>
        <taxon>Heterobranchia</taxon>
        <taxon>Euthyneura</taxon>
        <taxon>Panpulmonata</taxon>
        <taxon>Hygrophila</taxon>
        <taxon>Lymnaeoidea</taxon>
        <taxon>Lymnaeidae</taxon>
        <taxon>Lymnaea</taxon>
    </lineage>
</organism>
<proteinExistence type="predicted"/>
<accession>A0AAV2IFY3</accession>
<keyword evidence="2" id="KW-1185">Reference proteome</keyword>
<dbReference type="Proteomes" id="UP001497497">
    <property type="component" value="Unassembled WGS sequence"/>
</dbReference>
<dbReference type="PANTHER" id="PTHR45890">
    <property type="entry name" value="AARF DOMAIN CONTAINING KINASE 2 (PREDICTED)"/>
    <property type="match status" value="1"/>
</dbReference>
<evidence type="ECO:0000313" key="1">
    <source>
        <dbReference type="EMBL" id="CAL1543627.1"/>
    </source>
</evidence>
<dbReference type="InterPro" id="IPR052402">
    <property type="entry name" value="ADCK_kinase"/>
</dbReference>
<gene>
    <name evidence="1" type="ORF">GSLYS_00017161001</name>
</gene>
<dbReference type="AlphaFoldDB" id="A0AAV2IFY3"/>
<sequence>MNDVFSLLSRHRIQLEASFATIILAIAMLEGLGKSLDPNLDILAKARTVLLGAAIRGT</sequence>
<dbReference type="EMBL" id="CAXITT010000566">
    <property type="protein sequence ID" value="CAL1543627.1"/>
    <property type="molecule type" value="Genomic_DNA"/>
</dbReference>
<reference evidence="1 2" key="1">
    <citation type="submission" date="2024-04" db="EMBL/GenBank/DDBJ databases">
        <authorList>
            <consortium name="Genoscope - CEA"/>
            <person name="William W."/>
        </authorList>
    </citation>
    <scope>NUCLEOTIDE SEQUENCE [LARGE SCALE GENOMIC DNA]</scope>
</reference>
<evidence type="ECO:0000313" key="2">
    <source>
        <dbReference type="Proteomes" id="UP001497497"/>
    </source>
</evidence>
<protein>
    <submittedName>
        <fullName evidence="1">Uncharacterized protein</fullName>
    </submittedName>
</protein>